<dbReference type="GO" id="GO:0016887">
    <property type="term" value="F:ATP hydrolysis activity"/>
    <property type="evidence" value="ECO:0007669"/>
    <property type="project" value="InterPro"/>
</dbReference>
<evidence type="ECO:0000256" key="1">
    <source>
        <dbReference type="ARBA" id="ARBA00005417"/>
    </source>
</evidence>
<dbReference type="InterPro" id="IPR003593">
    <property type="entry name" value="AAA+_ATPase"/>
</dbReference>
<proteinExistence type="inferred from homology"/>
<reference evidence="7 8" key="1">
    <citation type="submission" date="2019-02" db="EMBL/GenBank/DDBJ databases">
        <title>Genomic Encyclopedia of Archaeal and Bacterial Type Strains, Phase II (KMG-II): from individual species to whole genera.</title>
        <authorList>
            <person name="Goeker M."/>
        </authorList>
    </citation>
    <scope>NUCLEOTIDE SEQUENCE [LARGE SCALE GENOMIC DNA]</scope>
    <source>
        <strain evidence="7 8">DSM 18101</strain>
    </source>
</reference>
<dbReference type="Gene3D" id="3.40.50.300">
    <property type="entry name" value="P-loop containing nucleotide triphosphate hydrolases"/>
    <property type="match status" value="1"/>
</dbReference>
<evidence type="ECO:0000259" key="6">
    <source>
        <dbReference type="PROSITE" id="PS50893"/>
    </source>
</evidence>
<organism evidence="7 8">
    <name type="scientific">Edaphobacter modestus</name>
    <dbReference type="NCBI Taxonomy" id="388466"/>
    <lineage>
        <taxon>Bacteria</taxon>
        <taxon>Pseudomonadati</taxon>
        <taxon>Acidobacteriota</taxon>
        <taxon>Terriglobia</taxon>
        <taxon>Terriglobales</taxon>
        <taxon>Acidobacteriaceae</taxon>
        <taxon>Edaphobacter</taxon>
    </lineage>
</organism>
<dbReference type="Pfam" id="PF00005">
    <property type="entry name" value="ABC_tran"/>
    <property type="match status" value="1"/>
</dbReference>
<keyword evidence="4" id="KW-0547">Nucleotide-binding</keyword>
<gene>
    <name evidence="7" type="ORF">BDD14_4165</name>
</gene>
<dbReference type="GO" id="GO:0005524">
    <property type="term" value="F:ATP binding"/>
    <property type="evidence" value="ECO:0007669"/>
    <property type="project" value="UniProtKB-KW"/>
</dbReference>
<feature type="domain" description="ABC transporter" evidence="6">
    <location>
        <begin position="3"/>
        <end position="236"/>
    </location>
</feature>
<dbReference type="SMART" id="SM00382">
    <property type="entry name" value="AAA"/>
    <property type="match status" value="1"/>
</dbReference>
<dbReference type="InterPro" id="IPR027417">
    <property type="entry name" value="P-loop_NTPase"/>
</dbReference>
<evidence type="ECO:0000256" key="4">
    <source>
        <dbReference type="ARBA" id="ARBA00022741"/>
    </source>
</evidence>
<keyword evidence="2" id="KW-0813">Transport</keyword>
<dbReference type="AlphaFoldDB" id="A0A4Q7YYL6"/>
<comment type="caution">
    <text evidence="7">The sequence shown here is derived from an EMBL/GenBank/DDBJ whole genome shotgun (WGS) entry which is preliminary data.</text>
</comment>
<dbReference type="PANTHER" id="PTHR42711:SF5">
    <property type="entry name" value="ABC TRANSPORTER ATP-BINDING PROTEIN NATA"/>
    <property type="match status" value="1"/>
</dbReference>
<evidence type="ECO:0000256" key="3">
    <source>
        <dbReference type="ARBA" id="ARBA00022458"/>
    </source>
</evidence>
<dbReference type="InterPro" id="IPR050763">
    <property type="entry name" value="ABC_transporter_ATP-binding"/>
</dbReference>
<evidence type="ECO:0000256" key="2">
    <source>
        <dbReference type="ARBA" id="ARBA00022448"/>
    </source>
</evidence>
<protein>
    <submittedName>
        <fullName evidence="7">ABC-2 type transport system ATP-binding protein</fullName>
    </submittedName>
</protein>
<evidence type="ECO:0000313" key="8">
    <source>
        <dbReference type="Proteomes" id="UP000292958"/>
    </source>
</evidence>
<dbReference type="InterPro" id="IPR003439">
    <property type="entry name" value="ABC_transporter-like_ATP-bd"/>
</dbReference>
<keyword evidence="5 7" id="KW-0067">ATP-binding</keyword>
<dbReference type="PROSITE" id="PS50893">
    <property type="entry name" value="ABC_TRANSPORTER_2"/>
    <property type="match status" value="1"/>
</dbReference>
<keyword evidence="8" id="KW-1185">Reference proteome</keyword>
<dbReference type="SUPFAM" id="SSF52540">
    <property type="entry name" value="P-loop containing nucleoside triphosphate hydrolases"/>
    <property type="match status" value="1"/>
</dbReference>
<evidence type="ECO:0000256" key="5">
    <source>
        <dbReference type="ARBA" id="ARBA00022840"/>
    </source>
</evidence>
<dbReference type="Proteomes" id="UP000292958">
    <property type="component" value="Unassembled WGS sequence"/>
</dbReference>
<dbReference type="OrthoDB" id="9804819at2"/>
<comment type="similarity">
    <text evidence="1">Belongs to the ABC transporter superfamily.</text>
</comment>
<dbReference type="PANTHER" id="PTHR42711">
    <property type="entry name" value="ABC TRANSPORTER ATP-BINDING PROTEIN"/>
    <property type="match status" value="1"/>
</dbReference>
<keyword evidence="3" id="KW-0536">Nodulation</keyword>
<sequence length="313" mass="34505">MIVEIEGLRKVYDGKQRVVAVDGIDLSVRPGALYGFLGPNGAGKTTTISICTTRALPTAGRVRIAGIDVVKSPSQARRCIGVVPQYNTLDRACTVYENIYFHCLYFGFSSADAKKRTDRLLEQFHLTERAQAYPAQLSGGLAQRVQIARAIAHHPKVLFLDEPSAGLDPQSRIAMWEAVRNLREEGITVVLTTHYMEEADELCDRVAIIDHGRILVEDTPSALKNSVGAQRIYELDLRNLQGVPQLLEKLERQPGVASVETTQKGLRVFAGGTEGLLSDVVHAANPYGLRDLTITEPSLETVFIRLTGRELRE</sequence>
<dbReference type="RefSeq" id="WP_130420478.1">
    <property type="nucleotide sequence ID" value="NZ_SHKW01000001.1"/>
</dbReference>
<evidence type="ECO:0000313" key="7">
    <source>
        <dbReference type="EMBL" id="RZU42574.1"/>
    </source>
</evidence>
<name>A0A4Q7YYL6_9BACT</name>
<dbReference type="EMBL" id="SHKW01000001">
    <property type="protein sequence ID" value="RZU42574.1"/>
    <property type="molecule type" value="Genomic_DNA"/>
</dbReference>
<accession>A0A4Q7YYL6</accession>